<dbReference type="EMBL" id="REFY01000007">
    <property type="protein sequence ID" value="RQG86707.1"/>
    <property type="molecule type" value="Genomic_DNA"/>
</dbReference>
<reference evidence="2 3" key="1">
    <citation type="submission" date="2018-10" db="EMBL/GenBank/DDBJ databases">
        <title>Natrarchaeobius chitinivorans gen. nov., sp. nov., and Natrarchaeobius haloalkaliphilus sp. nov., alkaliphilic, chitin-utilizing haloarchaea from hypersaline alkaline lakes.</title>
        <authorList>
            <person name="Sorokin D.Y."/>
            <person name="Elcheninov A.G."/>
            <person name="Kostrikina N.A."/>
            <person name="Bale N.J."/>
            <person name="Sinninghe Damste J.S."/>
            <person name="Khijniak T.V."/>
            <person name="Kublanov I.V."/>
            <person name="Toshchakov S.V."/>
        </authorList>
    </citation>
    <scope>NUCLEOTIDE SEQUENCE [LARGE SCALE GENOMIC DNA]</scope>
    <source>
        <strain evidence="2 3">AArcht-Sl</strain>
    </source>
</reference>
<dbReference type="AlphaFoldDB" id="A0A3N6M3L7"/>
<proteinExistence type="predicted"/>
<evidence type="ECO:0000256" key="1">
    <source>
        <dbReference type="SAM" id="MobiDB-lite"/>
    </source>
</evidence>
<keyword evidence="3" id="KW-1185">Reference proteome</keyword>
<dbReference type="RefSeq" id="WP_124179603.1">
    <property type="nucleotide sequence ID" value="NZ_REFY01000007.1"/>
</dbReference>
<protein>
    <submittedName>
        <fullName evidence="2">TIGR04076 family protein</fullName>
    </submittedName>
</protein>
<comment type="caution">
    <text evidence="2">The sequence shown here is derived from an EMBL/GenBank/DDBJ whole genome shotgun (WGS) entry which is preliminary data.</text>
</comment>
<dbReference type="InterPro" id="IPR023811">
    <property type="entry name" value="CHP04076"/>
</dbReference>
<organism evidence="2 3">
    <name type="scientific">Natrarchaeobius halalkaliphilus</name>
    <dbReference type="NCBI Taxonomy" id="1679091"/>
    <lineage>
        <taxon>Archaea</taxon>
        <taxon>Methanobacteriati</taxon>
        <taxon>Methanobacteriota</taxon>
        <taxon>Stenosarchaea group</taxon>
        <taxon>Halobacteria</taxon>
        <taxon>Halobacteriales</taxon>
        <taxon>Natrialbaceae</taxon>
        <taxon>Natrarchaeobius</taxon>
    </lineage>
</organism>
<accession>A0A3N6M3L7</accession>
<dbReference type="Proteomes" id="UP000273828">
    <property type="component" value="Unassembled WGS sequence"/>
</dbReference>
<evidence type="ECO:0000313" key="3">
    <source>
        <dbReference type="Proteomes" id="UP000273828"/>
    </source>
</evidence>
<gene>
    <name evidence="2" type="ORF">EA462_16345</name>
</gene>
<feature type="region of interest" description="Disordered" evidence="1">
    <location>
        <begin position="68"/>
        <end position="92"/>
    </location>
</feature>
<name>A0A3N6M3L7_9EURY</name>
<dbReference type="OrthoDB" id="382005at2157"/>
<evidence type="ECO:0000313" key="2">
    <source>
        <dbReference type="EMBL" id="RQG86707.1"/>
    </source>
</evidence>
<sequence>MAKISSETEFTVYDLRVECVEINGDAEGSYDVGDYFEVHGENLVFPEKQTFPIYALSALIPLLPAKQRESDSNDWMSTPVKVTDPDPDVDGTFEISRIGERTVTPKSASDGE</sequence>
<dbReference type="NCBIfam" id="TIGR04076">
    <property type="entry name" value="TIGR04076 family protein"/>
    <property type="match status" value="1"/>
</dbReference>